<feature type="region of interest" description="Disordered" evidence="1">
    <location>
        <begin position="119"/>
        <end position="145"/>
    </location>
</feature>
<organism evidence="3 4">
    <name type="scientific">Puccinia striiformis</name>
    <dbReference type="NCBI Taxonomy" id="27350"/>
    <lineage>
        <taxon>Eukaryota</taxon>
        <taxon>Fungi</taxon>
        <taxon>Dikarya</taxon>
        <taxon>Basidiomycota</taxon>
        <taxon>Pucciniomycotina</taxon>
        <taxon>Pucciniomycetes</taxon>
        <taxon>Pucciniales</taxon>
        <taxon>Pucciniaceae</taxon>
        <taxon>Puccinia</taxon>
    </lineage>
</organism>
<dbReference type="VEuPathDB" id="FungiDB:PSHT_07084"/>
<comment type="caution">
    <text evidence="3">The sequence shown here is derived from an EMBL/GenBank/DDBJ whole genome shotgun (WGS) entry which is preliminary data.</text>
</comment>
<evidence type="ECO:0000313" key="3">
    <source>
        <dbReference type="EMBL" id="POW15426.1"/>
    </source>
</evidence>
<dbReference type="Proteomes" id="UP000238274">
    <property type="component" value="Unassembled WGS sequence"/>
</dbReference>
<protein>
    <recommendedName>
        <fullName evidence="5">Secreted protein</fullName>
    </recommendedName>
</protein>
<accession>A0A2S4W0X7</accession>
<reference evidence="4" key="2">
    <citation type="journal article" date="2018" name="BMC Genomics">
        <title>Genomic insights into host adaptation between the wheat stripe rust pathogen (Puccinia striiformis f. sp. tritici) and the barley stripe rust pathogen (Puccinia striiformis f. sp. hordei).</title>
        <authorList>
            <person name="Xia C."/>
            <person name="Wang M."/>
            <person name="Yin C."/>
            <person name="Cornejo O.E."/>
            <person name="Hulbert S.H."/>
            <person name="Chen X."/>
        </authorList>
    </citation>
    <scope>NUCLEOTIDE SEQUENCE [LARGE SCALE GENOMIC DNA]</scope>
    <source>
        <strain evidence="4">93TX-2</strain>
    </source>
</reference>
<evidence type="ECO:0000256" key="2">
    <source>
        <dbReference type="SAM" id="SignalP"/>
    </source>
</evidence>
<reference evidence="3 4" key="1">
    <citation type="submission" date="2017-12" db="EMBL/GenBank/DDBJ databases">
        <title>Gene loss provides genomic basis for host adaptation in cereal stripe rust fungi.</title>
        <authorList>
            <person name="Xia C."/>
        </authorList>
    </citation>
    <scope>NUCLEOTIDE SEQUENCE [LARGE SCALE GENOMIC DNA]</scope>
    <source>
        <strain evidence="3 4">93TX-2</strain>
    </source>
</reference>
<gene>
    <name evidence="3" type="ORF">PSHT_07084</name>
</gene>
<dbReference type="EMBL" id="PKSM01000085">
    <property type="protein sequence ID" value="POW15426.1"/>
    <property type="molecule type" value="Genomic_DNA"/>
</dbReference>
<name>A0A2S4W0X7_9BASI</name>
<keyword evidence="2" id="KW-0732">Signal</keyword>
<evidence type="ECO:0000313" key="4">
    <source>
        <dbReference type="Proteomes" id="UP000238274"/>
    </source>
</evidence>
<dbReference type="AlphaFoldDB" id="A0A2S4W0X7"/>
<dbReference type="VEuPathDB" id="FungiDB:PSTT_03812"/>
<sequence>MHPWNSILLVCILAAVGMTQHEAKGSVLHPRRVDALIGQDNTCGKKGLTRYCNIRRVAVTAIQQVWLEVVPPRKDGTIPTEADCVKLNQLEVIDPSHTENSWHLSGCCDATKHCAPNYKKKKQDQKPNNNIVVTEGSWKSGCGPN</sequence>
<feature type="signal peptide" evidence="2">
    <location>
        <begin position="1"/>
        <end position="23"/>
    </location>
</feature>
<evidence type="ECO:0000256" key="1">
    <source>
        <dbReference type="SAM" id="MobiDB-lite"/>
    </source>
</evidence>
<evidence type="ECO:0008006" key="5">
    <source>
        <dbReference type="Google" id="ProtNLM"/>
    </source>
</evidence>
<proteinExistence type="predicted"/>
<reference evidence="4" key="3">
    <citation type="journal article" date="2018" name="Mol. Plant Microbe Interact.">
        <title>Genome sequence resources for the wheat stripe rust pathogen (Puccinia striiformis f. sp. tritici) and the barley stripe rust pathogen (Puccinia striiformis f. sp. hordei).</title>
        <authorList>
            <person name="Xia C."/>
            <person name="Wang M."/>
            <person name="Yin C."/>
            <person name="Cornejo O.E."/>
            <person name="Hulbert S.H."/>
            <person name="Chen X."/>
        </authorList>
    </citation>
    <scope>NUCLEOTIDE SEQUENCE [LARGE SCALE GENOMIC DNA]</scope>
    <source>
        <strain evidence="4">93TX-2</strain>
    </source>
</reference>
<keyword evidence="4" id="KW-1185">Reference proteome</keyword>
<feature type="chain" id="PRO_5015772266" description="Secreted protein" evidence="2">
    <location>
        <begin position="24"/>
        <end position="145"/>
    </location>
</feature>